<proteinExistence type="predicted"/>
<keyword evidence="7" id="KW-1185">Reference proteome</keyword>
<feature type="region of interest" description="Disordered" evidence="4">
    <location>
        <begin position="718"/>
        <end position="737"/>
    </location>
</feature>
<dbReference type="InterPro" id="IPR011029">
    <property type="entry name" value="DEATH-like_dom_sf"/>
</dbReference>
<reference evidence="6" key="1">
    <citation type="submission" date="2025-08" db="UniProtKB">
        <authorList>
            <consortium name="Ensembl"/>
        </authorList>
    </citation>
    <scope>IDENTIFICATION</scope>
</reference>
<feature type="coiled-coil region" evidence="3">
    <location>
        <begin position="362"/>
        <end position="403"/>
    </location>
</feature>
<dbReference type="SUPFAM" id="SSF47986">
    <property type="entry name" value="DEATH domain"/>
    <property type="match status" value="1"/>
</dbReference>
<feature type="compositionally biased region" description="Low complexity" evidence="4">
    <location>
        <begin position="625"/>
        <end position="665"/>
    </location>
</feature>
<evidence type="ECO:0000313" key="6">
    <source>
        <dbReference type="Ensembl" id="ENSEBUP00000025982.1"/>
    </source>
</evidence>
<dbReference type="GeneTree" id="ENSGT00940000158573"/>
<dbReference type="InterPro" id="IPR001315">
    <property type="entry name" value="CARD"/>
</dbReference>
<dbReference type="Proteomes" id="UP000694388">
    <property type="component" value="Unplaced"/>
</dbReference>
<organism evidence="6 7">
    <name type="scientific">Eptatretus burgeri</name>
    <name type="common">Inshore hagfish</name>
    <dbReference type="NCBI Taxonomy" id="7764"/>
    <lineage>
        <taxon>Eukaryota</taxon>
        <taxon>Metazoa</taxon>
        <taxon>Chordata</taxon>
        <taxon>Craniata</taxon>
        <taxon>Vertebrata</taxon>
        <taxon>Cyclostomata</taxon>
        <taxon>Myxini</taxon>
        <taxon>Myxiniformes</taxon>
        <taxon>Myxinidae</taxon>
        <taxon>Eptatretinae</taxon>
        <taxon>Eptatretus</taxon>
    </lineage>
</organism>
<evidence type="ECO:0000256" key="2">
    <source>
        <dbReference type="ARBA" id="ARBA00023054"/>
    </source>
</evidence>
<dbReference type="AlphaFoldDB" id="A0A8C4R6B7"/>
<dbReference type="GO" id="GO:0005737">
    <property type="term" value="C:cytoplasm"/>
    <property type="evidence" value="ECO:0007669"/>
    <property type="project" value="TreeGrafter"/>
</dbReference>
<sequence length="772" mass="86760">MEVNNRDFNRESGIVELDENPCHEFYCFEDSPWECLERLRDELTSNVDVTRLVPRLRACRVITHCEEDEIFSDLQLKNCRLRMGRLLDILYTKGEKGIQALFDSLERYYPELYHELTGKESTFRTQSEPDAAPQWLLTELLNEKRLSCELKSTVAALERQQRLNLQDLQQSTDKQNIIKTENQEQQEELAKVKEENRELRVQFSSLAQEKMALQLKCRELQFEEEQALQALRWAHTDCETERRQSQRLRRDRDLQPSSSTVIDLERQNAKLQAKLSRLSKDFNSQQNSNTKEQELLDQLFNLRQELQNTQEHRDQLLEEKSATDIKSEALIEDCLVFQKRIKSLHVELSEVEKEREQALAWRDEAQAMYSQCMQEKDRYRRQVRELEEKVDSLQHIISKAESTLFFERDKLRCGELSLCKSEPNLCYKSPTGCSSPTESNASSSDLSTVNICSTSLPDFAFHSTKKLQMKAPSEACLSLLLSSTKQHQSLRWKMGSTYFKSFVPDDATENASCTSSSSPWPCSTTLLTSMNHPFSDNSFLTKYMPDDSVDLSIQCPVPAPQGAPNSHSPVPVPRGSPNSHSPVPVLRGSPSSHSPLPGSHDSPSSHSPVPVPRGSPNSHSPVPVLRGSPSSHSPLPGSHDSLSSHSPVPVPSGSPSSRSPVSVPRDAANSQTTVNLFHTSINSQSPMPISHGSPNNQSSVPVPCGSPNSLASVYRGFSNSQSQDPELFDSSNSQSPVLQLTNHPTVLRRTPCLSPSQTQAAGFWISSSPSNV</sequence>
<dbReference type="PANTHER" id="PTHR14559:SF1">
    <property type="entry name" value="CASPASE RECRUITMENT DOMAIN-CONTAINING PROTEIN 14"/>
    <property type="match status" value="1"/>
</dbReference>
<evidence type="ECO:0000256" key="4">
    <source>
        <dbReference type="SAM" id="MobiDB-lite"/>
    </source>
</evidence>
<feature type="compositionally biased region" description="Low complexity" evidence="4">
    <location>
        <begin position="586"/>
        <end position="616"/>
    </location>
</feature>
<feature type="coiled-coil region" evidence="3">
    <location>
        <begin position="261"/>
        <end position="319"/>
    </location>
</feature>
<dbReference type="Pfam" id="PF00619">
    <property type="entry name" value="CARD"/>
    <property type="match status" value="1"/>
</dbReference>
<name>A0A8C4R6B7_EPTBU</name>
<evidence type="ECO:0000256" key="3">
    <source>
        <dbReference type="SAM" id="Coils"/>
    </source>
</evidence>
<evidence type="ECO:0000259" key="5">
    <source>
        <dbReference type="PROSITE" id="PS50209"/>
    </source>
</evidence>
<dbReference type="GO" id="GO:0050700">
    <property type="term" value="F:CARD domain binding"/>
    <property type="evidence" value="ECO:0007669"/>
    <property type="project" value="TreeGrafter"/>
</dbReference>
<keyword evidence="2 3" id="KW-0175">Coiled coil</keyword>
<accession>A0A8C4R6B7</accession>
<dbReference type="PROSITE" id="PS50209">
    <property type="entry name" value="CARD"/>
    <property type="match status" value="1"/>
</dbReference>
<dbReference type="Ensembl" id="ENSEBUT00000026558.1">
    <property type="protein sequence ID" value="ENSEBUP00000025982.1"/>
    <property type="gene ID" value="ENSEBUG00000016011.1"/>
</dbReference>
<feature type="region of interest" description="Disordered" evidence="4">
    <location>
        <begin position="552"/>
        <end position="668"/>
    </location>
</feature>
<evidence type="ECO:0000256" key="1">
    <source>
        <dbReference type="ARBA" id="ARBA00022553"/>
    </source>
</evidence>
<feature type="coiled-coil region" evidence="3">
    <location>
        <begin position="168"/>
        <end position="209"/>
    </location>
</feature>
<reference evidence="6" key="2">
    <citation type="submission" date="2025-09" db="UniProtKB">
        <authorList>
            <consortium name="Ensembl"/>
        </authorList>
    </citation>
    <scope>IDENTIFICATION</scope>
</reference>
<protein>
    <recommendedName>
        <fullName evidence="5">CARD domain-containing protein</fullName>
    </recommendedName>
</protein>
<feature type="region of interest" description="Disordered" evidence="4">
    <location>
        <begin position="681"/>
        <end position="706"/>
    </location>
</feature>
<dbReference type="GO" id="GO:0042981">
    <property type="term" value="P:regulation of apoptotic process"/>
    <property type="evidence" value="ECO:0007669"/>
    <property type="project" value="InterPro"/>
</dbReference>
<dbReference type="Gene3D" id="1.10.533.10">
    <property type="entry name" value="Death Domain, Fas"/>
    <property type="match status" value="1"/>
</dbReference>
<feature type="domain" description="CARD" evidence="5">
    <location>
        <begin position="28"/>
        <end position="120"/>
    </location>
</feature>
<keyword evidence="1" id="KW-0597">Phosphoprotein</keyword>
<dbReference type="PANTHER" id="PTHR14559">
    <property type="entry name" value="CASPASE RECRUITMENT DOMAIN FAMILY"/>
    <property type="match status" value="1"/>
</dbReference>
<evidence type="ECO:0000313" key="7">
    <source>
        <dbReference type="Proteomes" id="UP000694388"/>
    </source>
</evidence>